<keyword evidence="5 6" id="KW-0472">Membrane</keyword>
<dbReference type="InterPro" id="IPR052536">
    <property type="entry name" value="ABC-4_Integral_Memb_Prot"/>
</dbReference>
<comment type="caution">
    <text evidence="8">The sequence shown here is derived from an EMBL/GenBank/DDBJ whole genome shotgun (WGS) entry which is preliminary data.</text>
</comment>
<reference evidence="8 9" key="1">
    <citation type="submission" date="2019-06" db="EMBL/GenBank/DDBJ databases">
        <title>Whole genome shotgun sequence of Brevibacillus parabrevis NBRC 12334.</title>
        <authorList>
            <person name="Hosoyama A."/>
            <person name="Uohara A."/>
            <person name="Ohji S."/>
            <person name="Ichikawa N."/>
        </authorList>
    </citation>
    <scope>NUCLEOTIDE SEQUENCE [LARGE SCALE GENOMIC DNA]</scope>
    <source>
        <strain evidence="8 9">NBRC 12334</strain>
    </source>
</reference>
<evidence type="ECO:0000256" key="1">
    <source>
        <dbReference type="ARBA" id="ARBA00004651"/>
    </source>
</evidence>
<feature type="transmembrane region" description="Helical" evidence="6">
    <location>
        <begin position="512"/>
        <end position="535"/>
    </location>
</feature>
<keyword evidence="9" id="KW-1185">Reference proteome</keyword>
<dbReference type="PANTHER" id="PTHR46795">
    <property type="entry name" value="ABC TRANSPORTER PERMEASE-RELATED-RELATED"/>
    <property type="match status" value="1"/>
</dbReference>
<feature type="transmembrane region" description="Helical" evidence="6">
    <location>
        <begin position="55"/>
        <end position="82"/>
    </location>
</feature>
<dbReference type="GO" id="GO:0005886">
    <property type="term" value="C:plasma membrane"/>
    <property type="evidence" value="ECO:0007669"/>
    <property type="project" value="UniProtKB-SubCell"/>
</dbReference>
<dbReference type="PIRSF" id="PIRSF018968">
    <property type="entry name" value="ABC_permease_BceB"/>
    <property type="match status" value="1"/>
</dbReference>
<evidence type="ECO:0000259" key="7">
    <source>
        <dbReference type="Pfam" id="PF02687"/>
    </source>
</evidence>
<dbReference type="AlphaFoldDB" id="A0A4Y3PGW8"/>
<dbReference type="PANTHER" id="PTHR46795:SF3">
    <property type="entry name" value="ABC TRANSPORTER PERMEASE"/>
    <property type="match status" value="1"/>
</dbReference>
<feature type="transmembrane region" description="Helical" evidence="6">
    <location>
        <begin position="103"/>
        <end position="126"/>
    </location>
</feature>
<comment type="subcellular location">
    <subcellularLocation>
        <location evidence="1 6">Cell membrane</location>
        <topology evidence="1 6">Multi-pass membrane protein</topology>
    </subcellularLocation>
</comment>
<accession>A0A4Y3PGW8</accession>
<evidence type="ECO:0000256" key="6">
    <source>
        <dbReference type="PIRNR" id="PIRNR018968"/>
    </source>
</evidence>
<dbReference type="GO" id="GO:0055085">
    <property type="term" value="P:transmembrane transport"/>
    <property type="evidence" value="ECO:0007669"/>
    <property type="project" value="UniProtKB-UniRule"/>
</dbReference>
<feature type="domain" description="ABC3 transporter permease C-terminal" evidence="7">
    <location>
        <begin position="59"/>
        <end position="177"/>
    </location>
</feature>
<organism evidence="8 9">
    <name type="scientific">Brevibacillus parabrevis</name>
    <dbReference type="NCBI Taxonomy" id="54914"/>
    <lineage>
        <taxon>Bacteria</taxon>
        <taxon>Bacillati</taxon>
        <taxon>Bacillota</taxon>
        <taxon>Bacilli</taxon>
        <taxon>Bacillales</taxon>
        <taxon>Paenibacillaceae</taxon>
        <taxon>Brevibacillus</taxon>
    </lineage>
</organism>
<dbReference type="RefSeq" id="WP_122966327.1">
    <property type="nucleotide sequence ID" value="NZ_BJMH01000006.1"/>
</dbReference>
<comment type="similarity">
    <text evidence="6">Belongs to the ABC-4 integral membrane protein family.</text>
</comment>
<feature type="transmembrane region" description="Helical" evidence="6">
    <location>
        <begin position="224"/>
        <end position="252"/>
    </location>
</feature>
<name>A0A4Y3PGW8_BREPA</name>
<gene>
    <name evidence="8" type="ORF">BPA01_15850</name>
</gene>
<feature type="transmembrane region" description="Helical" evidence="6">
    <location>
        <begin position="198"/>
        <end position="218"/>
    </location>
</feature>
<keyword evidence="3 6" id="KW-0812">Transmembrane</keyword>
<feature type="transmembrane region" description="Helical" evidence="6">
    <location>
        <begin position="284"/>
        <end position="305"/>
    </location>
</feature>
<evidence type="ECO:0000313" key="9">
    <source>
        <dbReference type="Proteomes" id="UP000316882"/>
    </source>
</evidence>
<dbReference type="STRING" id="54914.AV540_01730"/>
<dbReference type="InterPro" id="IPR003838">
    <property type="entry name" value="ABC3_permease_C"/>
</dbReference>
<evidence type="ECO:0000256" key="4">
    <source>
        <dbReference type="ARBA" id="ARBA00022989"/>
    </source>
</evidence>
<dbReference type="Pfam" id="PF02687">
    <property type="entry name" value="FtsX"/>
    <property type="match status" value="1"/>
</dbReference>
<dbReference type="InterPro" id="IPR027022">
    <property type="entry name" value="ABC_permease_BceB-typ"/>
</dbReference>
<evidence type="ECO:0000313" key="8">
    <source>
        <dbReference type="EMBL" id="GEB32005.1"/>
    </source>
</evidence>
<sequence length="630" mass="71286">MLLKLSLSSMRKMMKDYLVLLVGLVVSISIFYMFQTLAMNSDYVKANSMIRSIGIVFNVGAFLLAFITIFYIFYANSFLLALRRKELGMYMVLGAKKAKISQMLFGETLLMGIVSLLIGSLVGIALSSGIGQLLMSLLDISTEGYFPFYVPSLLMTWGFFLVLFLLTSTINAIRLARATELDLIRADQQNDQVKAKGIGTIVVAILGILLVTFGYYLLTHLRDYVAPGFIVGAVVTTIGTYLVFISLLPVFVQILKNNKKLNDRQLNAFTFAQLRFRVNNLTKILGTVAMLIALGVGAMAGGMAFQQNVELVASIGRGYDVTLQDPGHEDFQALATMQVLEQNEYRYKKDGKTIYYLKDDLLAHPPLISANTMESYSPENSLKRASQPLTEKAYIMYRDEDDKQQPKELPEEWSQAISREFMSSYKMERSHAVQVVDPSIYNQVKGSEHKVVLVKLDEFVKYKEQLKAMDARQKELLKPEYMDKDADNDEEFSLETKYSVYEQAYAFTSGTLFMGFFLGVAFLAMMASCLMFKILSGATRDKDRYSMLRKIGVRKEMLVGSIYKELFIVFIFPAVIGLLHVLIGMEMFSIILLEPYKNIWIPTSIFVVIYALYYLITVRLYRGIVLPKEA</sequence>
<protein>
    <submittedName>
        <fullName evidence="8">ABC transporter permease</fullName>
    </submittedName>
</protein>
<keyword evidence="2 6" id="KW-1003">Cell membrane</keyword>
<dbReference type="Proteomes" id="UP000316882">
    <property type="component" value="Unassembled WGS sequence"/>
</dbReference>
<evidence type="ECO:0000256" key="3">
    <source>
        <dbReference type="ARBA" id="ARBA00022692"/>
    </source>
</evidence>
<evidence type="ECO:0000256" key="5">
    <source>
        <dbReference type="ARBA" id="ARBA00023136"/>
    </source>
</evidence>
<feature type="transmembrane region" description="Helical" evidence="6">
    <location>
        <begin position="599"/>
        <end position="621"/>
    </location>
</feature>
<feature type="transmembrane region" description="Helical" evidence="6">
    <location>
        <begin position="146"/>
        <end position="167"/>
    </location>
</feature>
<feature type="transmembrane region" description="Helical" evidence="6">
    <location>
        <begin position="17"/>
        <end position="35"/>
    </location>
</feature>
<proteinExistence type="inferred from homology"/>
<feature type="transmembrane region" description="Helical" evidence="6">
    <location>
        <begin position="566"/>
        <end position="593"/>
    </location>
</feature>
<dbReference type="EMBL" id="BJMH01000006">
    <property type="protein sequence ID" value="GEB32005.1"/>
    <property type="molecule type" value="Genomic_DNA"/>
</dbReference>
<keyword evidence="4 6" id="KW-1133">Transmembrane helix</keyword>
<evidence type="ECO:0000256" key="2">
    <source>
        <dbReference type="ARBA" id="ARBA00022475"/>
    </source>
</evidence>
<keyword evidence="6" id="KW-0813">Transport</keyword>